<dbReference type="PANTHER" id="PTHR40396:SF1">
    <property type="entry name" value="ATPASE AAA-TYPE CORE DOMAIN-CONTAINING PROTEIN"/>
    <property type="match status" value="1"/>
</dbReference>
<feature type="coiled-coil region" evidence="1">
    <location>
        <begin position="211"/>
        <end position="238"/>
    </location>
</feature>
<evidence type="ECO:0000313" key="3">
    <source>
        <dbReference type="EMBL" id="MFC3511664.1"/>
    </source>
</evidence>
<evidence type="ECO:0000256" key="1">
    <source>
        <dbReference type="SAM" id="Coils"/>
    </source>
</evidence>
<dbReference type="Proteomes" id="UP001595764">
    <property type="component" value="Unassembled WGS sequence"/>
</dbReference>
<evidence type="ECO:0000259" key="2">
    <source>
        <dbReference type="Pfam" id="PF13304"/>
    </source>
</evidence>
<evidence type="ECO:0000313" key="4">
    <source>
        <dbReference type="Proteomes" id="UP001595764"/>
    </source>
</evidence>
<dbReference type="InterPro" id="IPR027417">
    <property type="entry name" value="P-loop_NTPase"/>
</dbReference>
<dbReference type="RefSeq" id="WP_377867962.1">
    <property type="nucleotide sequence ID" value="NZ_JBHMAY010000003.1"/>
</dbReference>
<proteinExistence type="predicted"/>
<keyword evidence="4" id="KW-1185">Reference proteome</keyword>
<sequence length="416" mass="46558">MTAVYGANASGKSSLLDGLSFMQQAVIQSFATWDAEGGVPRKPFRLRADASAEPTLFSAEIVVEGIPYAYGFSVNDDEIQEEWLYSFPEKRRRVLFERDRSEIKFGTTLARDLKSRLELLEEITRSNSLFLSACAQVRIAEWIPVYQWFRSQLRMRMTLGSLASKRKLAEQVLRLRTRNPTMLDKFLSLLAAADVGITGLTISEPDDLLLAEQVSQARAEKEHLIVQLNKRNSNASRKRLQLALQHAEIQLGAAIHRASESSQDLKFLHGTESTELELDEESAGTRSWLTLLPIVLDALEEGCVVAVDEIDTSLHPLLTAELIKLFRNPDTNQHDAQLIFTTHDSSLLGRTTGEEILPRDSIWFVEKDTSGASALFPLTDFKPRDGQNTERRYLGGSYGAVPVLDSASFTDAVRNR</sequence>
<dbReference type="InterPro" id="IPR003959">
    <property type="entry name" value="ATPase_AAA_core"/>
</dbReference>
<dbReference type="PANTHER" id="PTHR40396">
    <property type="entry name" value="ATPASE-LIKE PROTEIN"/>
    <property type="match status" value="1"/>
</dbReference>
<dbReference type="EMBL" id="JBHRWI010000020">
    <property type="protein sequence ID" value="MFC3511664.1"/>
    <property type="molecule type" value="Genomic_DNA"/>
</dbReference>
<accession>A0ABV7QHM3</accession>
<gene>
    <name evidence="3" type="ORF">ACFORO_15925</name>
</gene>
<dbReference type="SUPFAM" id="SSF52540">
    <property type="entry name" value="P-loop containing nucleoside triphosphate hydrolases"/>
    <property type="match status" value="1"/>
</dbReference>
<name>A0ABV7QHM3_9PSEU</name>
<reference evidence="4" key="1">
    <citation type="journal article" date="2019" name="Int. J. Syst. Evol. Microbiol.">
        <title>The Global Catalogue of Microorganisms (GCM) 10K type strain sequencing project: providing services to taxonomists for standard genome sequencing and annotation.</title>
        <authorList>
            <consortium name="The Broad Institute Genomics Platform"/>
            <consortium name="The Broad Institute Genome Sequencing Center for Infectious Disease"/>
            <person name="Wu L."/>
            <person name="Ma J."/>
        </authorList>
    </citation>
    <scope>NUCLEOTIDE SEQUENCE [LARGE SCALE GENOMIC DNA]</scope>
    <source>
        <strain evidence="4">CGMCC 4.7682</strain>
    </source>
</reference>
<protein>
    <submittedName>
        <fullName evidence="3">ATP/GTP-binding protein</fullName>
    </submittedName>
</protein>
<feature type="domain" description="ATPase AAA-type core" evidence="2">
    <location>
        <begin position="1"/>
        <end position="348"/>
    </location>
</feature>
<dbReference type="Gene3D" id="3.40.50.300">
    <property type="entry name" value="P-loop containing nucleotide triphosphate hydrolases"/>
    <property type="match status" value="1"/>
</dbReference>
<organism evidence="3 4">
    <name type="scientific">Amycolatopsis halotolerans</name>
    <dbReference type="NCBI Taxonomy" id="330083"/>
    <lineage>
        <taxon>Bacteria</taxon>
        <taxon>Bacillati</taxon>
        <taxon>Actinomycetota</taxon>
        <taxon>Actinomycetes</taxon>
        <taxon>Pseudonocardiales</taxon>
        <taxon>Pseudonocardiaceae</taxon>
        <taxon>Amycolatopsis</taxon>
    </lineage>
</organism>
<keyword evidence="1" id="KW-0175">Coiled coil</keyword>
<comment type="caution">
    <text evidence="3">The sequence shown here is derived from an EMBL/GenBank/DDBJ whole genome shotgun (WGS) entry which is preliminary data.</text>
</comment>
<dbReference type="Pfam" id="PF13304">
    <property type="entry name" value="AAA_21"/>
    <property type="match status" value="1"/>
</dbReference>